<gene>
    <name evidence="5" type="ORF">HNR30_009280</name>
</gene>
<dbReference type="PROSITE" id="PS51118">
    <property type="entry name" value="HTH_HXLR"/>
    <property type="match status" value="1"/>
</dbReference>
<accession>A0A7W0CV09</accession>
<organism evidence="5 6">
    <name type="scientific">Nonomuraea soli</name>
    <dbReference type="NCBI Taxonomy" id="1032476"/>
    <lineage>
        <taxon>Bacteria</taxon>
        <taxon>Bacillati</taxon>
        <taxon>Actinomycetota</taxon>
        <taxon>Actinomycetes</taxon>
        <taxon>Streptosporangiales</taxon>
        <taxon>Streptosporangiaceae</taxon>
        <taxon>Nonomuraea</taxon>
    </lineage>
</organism>
<dbReference type="Pfam" id="PF01638">
    <property type="entry name" value="HxlR"/>
    <property type="match status" value="1"/>
</dbReference>
<dbReference type="AlphaFoldDB" id="A0A7W0CV09"/>
<evidence type="ECO:0000313" key="5">
    <source>
        <dbReference type="EMBL" id="MBA2897874.1"/>
    </source>
</evidence>
<dbReference type="GO" id="GO:0003677">
    <property type="term" value="F:DNA binding"/>
    <property type="evidence" value="ECO:0007669"/>
    <property type="project" value="UniProtKB-KW"/>
</dbReference>
<evidence type="ECO:0000256" key="2">
    <source>
        <dbReference type="ARBA" id="ARBA00023125"/>
    </source>
</evidence>
<evidence type="ECO:0000259" key="4">
    <source>
        <dbReference type="PROSITE" id="PS51118"/>
    </source>
</evidence>
<comment type="caution">
    <text evidence="5">The sequence shown here is derived from an EMBL/GenBank/DDBJ whole genome shotgun (WGS) entry which is preliminary data.</text>
</comment>
<dbReference type="Gene3D" id="1.10.10.10">
    <property type="entry name" value="Winged helix-like DNA-binding domain superfamily/Winged helix DNA-binding domain"/>
    <property type="match status" value="1"/>
</dbReference>
<evidence type="ECO:0000313" key="6">
    <source>
        <dbReference type="Proteomes" id="UP000530928"/>
    </source>
</evidence>
<keyword evidence="2 5" id="KW-0238">DNA-binding</keyword>
<dbReference type="PANTHER" id="PTHR33204:SF18">
    <property type="entry name" value="TRANSCRIPTIONAL REGULATORY PROTEIN"/>
    <property type="match status" value="1"/>
</dbReference>
<dbReference type="InterPro" id="IPR036388">
    <property type="entry name" value="WH-like_DNA-bd_sf"/>
</dbReference>
<feature type="domain" description="HTH hxlR-type" evidence="4">
    <location>
        <begin position="24"/>
        <end position="122"/>
    </location>
</feature>
<keyword evidence="1" id="KW-0805">Transcription regulation</keyword>
<dbReference type="PANTHER" id="PTHR33204">
    <property type="entry name" value="TRANSCRIPTIONAL REGULATOR, MARR FAMILY"/>
    <property type="match status" value="1"/>
</dbReference>
<dbReference type="Proteomes" id="UP000530928">
    <property type="component" value="Unassembled WGS sequence"/>
</dbReference>
<dbReference type="CDD" id="cd00090">
    <property type="entry name" value="HTH_ARSR"/>
    <property type="match status" value="1"/>
</dbReference>
<name>A0A7W0CV09_9ACTN</name>
<dbReference type="InterPro" id="IPR036390">
    <property type="entry name" value="WH_DNA-bd_sf"/>
</dbReference>
<evidence type="ECO:0000256" key="3">
    <source>
        <dbReference type="ARBA" id="ARBA00023163"/>
    </source>
</evidence>
<dbReference type="RefSeq" id="WP_181616551.1">
    <property type="nucleotide sequence ID" value="NZ_BAABAM010000016.1"/>
</dbReference>
<evidence type="ECO:0000256" key="1">
    <source>
        <dbReference type="ARBA" id="ARBA00023015"/>
    </source>
</evidence>
<dbReference type="InterPro" id="IPR002577">
    <property type="entry name" value="HTH_HxlR"/>
</dbReference>
<keyword evidence="3" id="KW-0804">Transcription</keyword>
<protein>
    <submittedName>
        <fullName evidence="5">DNA-binding HxlR family transcriptional regulator</fullName>
    </submittedName>
</protein>
<reference evidence="5 6" key="1">
    <citation type="submission" date="2020-07" db="EMBL/GenBank/DDBJ databases">
        <title>Genomic Encyclopedia of Type Strains, Phase IV (KMG-IV): sequencing the most valuable type-strain genomes for metagenomic binning, comparative biology and taxonomic classification.</title>
        <authorList>
            <person name="Goeker M."/>
        </authorList>
    </citation>
    <scope>NUCLEOTIDE SEQUENCE [LARGE SCALE GENOMIC DNA]</scope>
    <source>
        <strain evidence="5 6">DSM 45533</strain>
    </source>
</reference>
<keyword evidence="6" id="KW-1185">Reference proteome</keyword>
<dbReference type="EMBL" id="JACDUR010000014">
    <property type="protein sequence ID" value="MBA2897874.1"/>
    <property type="molecule type" value="Genomic_DNA"/>
</dbReference>
<dbReference type="SUPFAM" id="SSF46785">
    <property type="entry name" value="Winged helix' DNA-binding domain"/>
    <property type="match status" value="1"/>
</dbReference>
<dbReference type="InterPro" id="IPR011991">
    <property type="entry name" value="ArsR-like_HTH"/>
</dbReference>
<proteinExistence type="predicted"/>
<sequence>MPTMSAADRREVLRREYNANLAECPGHEILATLSDKWVTLVLSALADGPLRHSEIARIVAGATQKMLTQTLRKLERDGLVQRAVTASVPPRVDYELTELGFGLLPIQRAIKAWAESHIAEVHAARARYDKE</sequence>